<evidence type="ECO:0000313" key="3">
    <source>
        <dbReference type="Proteomes" id="UP001596414"/>
    </source>
</evidence>
<comment type="caution">
    <text evidence="2">The sequence shown here is derived from an EMBL/GenBank/DDBJ whole genome shotgun (WGS) entry which is preliminary data.</text>
</comment>
<dbReference type="Proteomes" id="UP001596414">
    <property type="component" value="Unassembled WGS sequence"/>
</dbReference>
<feature type="compositionally biased region" description="Acidic residues" evidence="1">
    <location>
        <begin position="8"/>
        <end position="19"/>
    </location>
</feature>
<accession>A0ABD5X8I2</accession>
<dbReference type="InterPro" id="IPR055923">
    <property type="entry name" value="DUF7500"/>
</dbReference>
<organism evidence="2 3">
    <name type="scientific">Halovenus rubra</name>
    <dbReference type="NCBI Taxonomy" id="869890"/>
    <lineage>
        <taxon>Archaea</taxon>
        <taxon>Methanobacteriati</taxon>
        <taxon>Methanobacteriota</taxon>
        <taxon>Stenosarchaea group</taxon>
        <taxon>Halobacteria</taxon>
        <taxon>Halobacteriales</taxon>
        <taxon>Haloarculaceae</taxon>
        <taxon>Halovenus</taxon>
    </lineage>
</organism>
<sequence length="252" mass="28239">MADRSGDDVENLDDIDEGPANEGRILSPEELDISKSEHVEELEEGRFVVSPDGPPDPGPAKREETSSSDSRNRQSESPRQDDDPSDFTQQSETQRGHSETQPQGGGQSRRQPRNEQPQQEPRSAPSQRQQSEPQQNTELTQEQVHQWLQASFENGNSTYGFDVTATFEGSTSQRRMASNDVVTIFESLMLWYAQQVDNNTPVEEILGILLMESNVPVRYPPESLHQLIKSSNLTPEDSIGDLLEEIDDGVQF</sequence>
<proteinExistence type="predicted"/>
<gene>
    <name evidence="2" type="ORF">ACFQJ7_07495</name>
</gene>
<evidence type="ECO:0000256" key="1">
    <source>
        <dbReference type="SAM" id="MobiDB-lite"/>
    </source>
</evidence>
<reference evidence="2 3" key="1">
    <citation type="journal article" date="2014" name="Int. J. Syst. Evol. Microbiol.">
        <title>Complete genome sequence of Corynebacterium casei LMG S-19264T (=DSM 44701T), isolated from a smear-ripened cheese.</title>
        <authorList>
            <consortium name="US DOE Joint Genome Institute (JGI-PGF)"/>
            <person name="Walter F."/>
            <person name="Albersmeier A."/>
            <person name="Kalinowski J."/>
            <person name="Ruckert C."/>
        </authorList>
    </citation>
    <scope>NUCLEOTIDE SEQUENCE [LARGE SCALE GENOMIC DNA]</scope>
    <source>
        <strain evidence="2 3">CGMCC 4.7215</strain>
    </source>
</reference>
<dbReference type="RefSeq" id="WP_267638034.1">
    <property type="nucleotide sequence ID" value="NZ_JAODIY010000011.1"/>
</dbReference>
<feature type="region of interest" description="Disordered" evidence="1">
    <location>
        <begin position="1"/>
        <end position="141"/>
    </location>
</feature>
<feature type="compositionally biased region" description="Basic and acidic residues" evidence="1">
    <location>
        <begin position="59"/>
        <end position="82"/>
    </location>
</feature>
<dbReference type="EMBL" id="JBHSZQ010000011">
    <property type="protein sequence ID" value="MFC7125884.1"/>
    <property type="molecule type" value="Genomic_DNA"/>
</dbReference>
<dbReference type="AlphaFoldDB" id="A0ABD5X8I2"/>
<feature type="compositionally biased region" description="Polar residues" evidence="1">
    <location>
        <begin position="124"/>
        <end position="141"/>
    </location>
</feature>
<protein>
    <submittedName>
        <fullName evidence="2">Uncharacterized protein</fullName>
    </submittedName>
</protein>
<dbReference type="Pfam" id="PF24332">
    <property type="entry name" value="DUF7500"/>
    <property type="match status" value="2"/>
</dbReference>
<name>A0ABD5X8I2_9EURY</name>
<feature type="compositionally biased region" description="Low complexity" evidence="1">
    <location>
        <begin position="114"/>
        <end position="123"/>
    </location>
</feature>
<evidence type="ECO:0000313" key="2">
    <source>
        <dbReference type="EMBL" id="MFC7125884.1"/>
    </source>
</evidence>